<dbReference type="GO" id="GO:0046930">
    <property type="term" value="C:pore complex"/>
    <property type="evidence" value="ECO:0007669"/>
    <property type="project" value="UniProtKB-KW"/>
</dbReference>
<protein>
    <submittedName>
        <fullName evidence="10">Sucrose porin</fullName>
    </submittedName>
</protein>
<dbReference type="PANTHER" id="PTHR38762">
    <property type="entry name" value="CRYPTIC OUTER MEMBRANE PORIN BGLH-RELATED"/>
    <property type="match status" value="1"/>
</dbReference>
<dbReference type="Proteomes" id="UP001205843">
    <property type="component" value="Unassembled WGS sequence"/>
</dbReference>
<evidence type="ECO:0000256" key="4">
    <source>
        <dbReference type="ARBA" id="ARBA00022452"/>
    </source>
</evidence>
<keyword evidence="7" id="KW-0626">Porin</keyword>
<dbReference type="PANTHER" id="PTHR38762:SF1">
    <property type="entry name" value="CRYPTIC OUTER MEMBRANE PORIN BGLH-RELATED"/>
    <property type="match status" value="1"/>
</dbReference>
<dbReference type="InterPro" id="IPR050286">
    <property type="entry name" value="G_neg_Bact_CarbUptk_Porin"/>
</dbReference>
<evidence type="ECO:0000313" key="10">
    <source>
        <dbReference type="EMBL" id="MCP1673914.1"/>
    </source>
</evidence>
<dbReference type="SUPFAM" id="SSF56935">
    <property type="entry name" value="Porins"/>
    <property type="match status" value="1"/>
</dbReference>
<dbReference type="GO" id="GO:0006811">
    <property type="term" value="P:monoatomic ion transport"/>
    <property type="evidence" value="ECO:0007669"/>
    <property type="project" value="UniProtKB-KW"/>
</dbReference>
<keyword evidence="6" id="KW-0406">Ion transport</keyword>
<keyword evidence="3" id="KW-0813">Transport</keyword>
<evidence type="ECO:0000313" key="11">
    <source>
        <dbReference type="Proteomes" id="UP001205843"/>
    </source>
</evidence>
<reference evidence="10" key="1">
    <citation type="submission" date="2022-03" db="EMBL/GenBank/DDBJ databases">
        <title>Genomic Encyclopedia of Type Strains, Phase III (KMG-III): the genomes of soil and plant-associated and newly described type strains.</title>
        <authorList>
            <person name="Whitman W."/>
        </authorList>
    </citation>
    <scope>NUCLEOTIDE SEQUENCE</scope>
    <source>
        <strain evidence="10">ANL 6-2</strain>
    </source>
</reference>
<dbReference type="CDD" id="cd01346">
    <property type="entry name" value="Maltoporin-like"/>
    <property type="match status" value="1"/>
</dbReference>
<proteinExistence type="inferred from homology"/>
<keyword evidence="4" id="KW-1134">Transmembrane beta strand</keyword>
<keyword evidence="9" id="KW-0998">Cell outer membrane</keyword>
<dbReference type="EMBL" id="JALJXV010000002">
    <property type="protein sequence ID" value="MCP1673914.1"/>
    <property type="molecule type" value="Genomic_DNA"/>
</dbReference>
<dbReference type="Pfam" id="PF02264">
    <property type="entry name" value="LamB"/>
    <property type="match status" value="1"/>
</dbReference>
<evidence type="ECO:0000256" key="5">
    <source>
        <dbReference type="ARBA" id="ARBA00022692"/>
    </source>
</evidence>
<dbReference type="InterPro" id="IPR036998">
    <property type="entry name" value="Porin_LamB_sf"/>
</dbReference>
<keyword evidence="11" id="KW-1185">Reference proteome</keyword>
<evidence type="ECO:0000256" key="3">
    <source>
        <dbReference type="ARBA" id="ARBA00022448"/>
    </source>
</evidence>
<keyword evidence="8" id="KW-0472">Membrane</keyword>
<dbReference type="InterPro" id="IPR003192">
    <property type="entry name" value="Porin_LamB"/>
</dbReference>
<evidence type="ECO:0000256" key="7">
    <source>
        <dbReference type="ARBA" id="ARBA00023114"/>
    </source>
</evidence>
<evidence type="ECO:0000256" key="8">
    <source>
        <dbReference type="ARBA" id="ARBA00023136"/>
    </source>
</evidence>
<evidence type="ECO:0000256" key="9">
    <source>
        <dbReference type="ARBA" id="ARBA00023237"/>
    </source>
</evidence>
<comment type="caution">
    <text evidence="10">The sequence shown here is derived from an EMBL/GenBank/DDBJ whole genome shotgun (WGS) entry which is preliminary data.</text>
</comment>
<evidence type="ECO:0000256" key="2">
    <source>
        <dbReference type="ARBA" id="ARBA00007055"/>
    </source>
</evidence>
<evidence type="ECO:0000256" key="1">
    <source>
        <dbReference type="ARBA" id="ARBA00004571"/>
    </source>
</evidence>
<dbReference type="RefSeq" id="WP_253475212.1">
    <property type="nucleotide sequence ID" value="NZ_JALJXV010000002.1"/>
</dbReference>
<dbReference type="PROSITE" id="PS51257">
    <property type="entry name" value="PROKAR_LIPOPROTEIN"/>
    <property type="match status" value="1"/>
</dbReference>
<keyword evidence="5" id="KW-0812">Transmembrane</keyword>
<organism evidence="10 11">
    <name type="scientific">Natronocella acetinitrilica</name>
    <dbReference type="NCBI Taxonomy" id="414046"/>
    <lineage>
        <taxon>Bacteria</taxon>
        <taxon>Pseudomonadati</taxon>
        <taxon>Pseudomonadota</taxon>
        <taxon>Gammaproteobacteria</taxon>
        <taxon>Chromatiales</taxon>
        <taxon>Ectothiorhodospiraceae</taxon>
        <taxon>Natronocella</taxon>
    </lineage>
</organism>
<name>A0AAE3G1P3_9GAMM</name>
<gene>
    <name evidence="10" type="ORF">J2T57_001013</name>
</gene>
<evidence type="ECO:0000256" key="6">
    <source>
        <dbReference type="ARBA" id="ARBA00023065"/>
    </source>
</evidence>
<dbReference type="AlphaFoldDB" id="A0AAE3G1P3"/>
<dbReference type="Gene3D" id="2.40.170.10">
    <property type="entry name" value="Porin, LamB type"/>
    <property type="match status" value="1"/>
</dbReference>
<dbReference type="GO" id="GO:0015288">
    <property type="term" value="F:porin activity"/>
    <property type="evidence" value="ECO:0007669"/>
    <property type="project" value="UniProtKB-KW"/>
</dbReference>
<comment type="subcellular location">
    <subcellularLocation>
        <location evidence="1">Cell outer membrane</location>
        <topology evidence="1">Multi-pass membrane protein</topology>
    </subcellularLocation>
</comment>
<sequence length="455" mass="50349">MLTRKHIILPVIGFVAGTVACLPMLASAQSDDSLAERMDRLEREIQEREETGFAFNGYARSGILSNDEGRRGVGGPFSTPAGSVGGAVGRLGNEPDTYYEAYLTHRSIASNGTRTRFTAMIADSLESNNDWTADVGNLNTRNVFVELSHLPSFSGAFENSTIWAGKRFDRDNFDIHWLDSDVVFLAGTGAGIYDVQMADAWRANFSLYARDFEEESGDVEVYIGTVNNFVGNWQWMLNGISAPRNRDDGVGGGGEAPANTGVQTMLAYHGDSFFGLSDGFFKVALLYGARLGAEVKVLGGDANLQDDAQALRLAIYGTTYLSENWRLAPAIFAEASQDRYVEDDDYRWLTLNMRLVREITSNFELAFEGTWQTMDLEPEGYLDRNAVDGDFYKFTVAPTFKPEVGGFFQRPEIRVFASYTDWDSALNDYAADDAFGSDGFTGGQWQFGAQTEIWF</sequence>
<dbReference type="GO" id="GO:0015774">
    <property type="term" value="P:polysaccharide transport"/>
    <property type="evidence" value="ECO:0007669"/>
    <property type="project" value="TreeGrafter"/>
</dbReference>
<dbReference type="GO" id="GO:0015144">
    <property type="term" value="F:carbohydrate transmembrane transporter activity"/>
    <property type="evidence" value="ECO:0007669"/>
    <property type="project" value="TreeGrafter"/>
</dbReference>
<comment type="similarity">
    <text evidence="2">Belongs to the porin LamB (TC 1.B.3) family.</text>
</comment>
<accession>A0AAE3G1P3</accession>
<dbReference type="GO" id="GO:0009279">
    <property type="term" value="C:cell outer membrane"/>
    <property type="evidence" value="ECO:0007669"/>
    <property type="project" value="UniProtKB-SubCell"/>
</dbReference>